<dbReference type="InterPro" id="IPR019734">
    <property type="entry name" value="TPR_rpt"/>
</dbReference>
<dbReference type="Gene3D" id="1.25.40.10">
    <property type="entry name" value="Tetratricopeptide repeat domain"/>
    <property type="match status" value="1"/>
</dbReference>
<comment type="caution">
    <text evidence="2">The sequence shown here is derived from an EMBL/GenBank/DDBJ whole genome shotgun (WGS) entry which is preliminary data.</text>
</comment>
<dbReference type="InterPro" id="IPR011990">
    <property type="entry name" value="TPR-like_helical_dom_sf"/>
</dbReference>
<keyword evidence="1" id="KW-0802">TPR repeat</keyword>
<dbReference type="EMBL" id="CAJVQA010001583">
    <property type="protein sequence ID" value="CAG8519554.1"/>
    <property type="molecule type" value="Genomic_DNA"/>
</dbReference>
<dbReference type="AlphaFoldDB" id="A0A9N9A575"/>
<gene>
    <name evidence="2" type="ORF">CPELLU_LOCUS3318</name>
</gene>
<keyword evidence="3" id="KW-1185">Reference proteome</keyword>
<evidence type="ECO:0000313" key="2">
    <source>
        <dbReference type="EMBL" id="CAG8519554.1"/>
    </source>
</evidence>
<dbReference type="Proteomes" id="UP000789759">
    <property type="component" value="Unassembled WGS sequence"/>
</dbReference>
<accession>A0A9N9A575</accession>
<dbReference type="OrthoDB" id="2447603at2759"/>
<sequence length="145" mass="16629">ISDPTGITLQVIIGKRETPVNGTPVDFMNIYCDAWNGDPNLRPSIAEIRDKLNYIRMVPVYHSEKDINIGISSNDVELDSSKLDDADDSIQDTNLIATYRMMNKYEESLEDLNKSLEINPTSAFALDNREKVYKLLNKRSRFKLW</sequence>
<feature type="non-terminal residue" evidence="2">
    <location>
        <position position="145"/>
    </location>
</feature>
<dbReference type="PROSITE" id="PS50005">
    <property type="entry name" value="TPR"/>
    <property type="match status" value="1"/>
</dbReference>
<feature type="repeat" description="TPR" evidence="1">
    <location>
        <begin position="89"/>
        <end position="122"/>
    </location>
</feature>
<proteinExistence type="predicted"/>
<protein>
    <submittedName>
        <fullName evidence="2">24382_t:CDS:1</fullName>
    </submittedName>
</protein>
<organism evidence="2 3">
    <name type="scientific">Cetraspora pellucida</name>
    <dbReference type="NCBI Taxonomy" id="1433469"/>
    <lineage>
        <taxon>Eukaryota</taxon>
        <taxon>Fungi</taxon>
        <taxon>Fungi incertae sedis</taxon>
        <taxon>Mucoromycota</taxon>
        <taxon>Glomeromycotina</taxon>
        <taxon>Glomeromycetes</taxon>
        <taxon>Diversisporales</taxon>
        <taxon>Gigasporaceae</taxon>
        <taxon>Cetraspora</taxon>
    </lineage>
</organism>
<reference evidence="2" key="1">
    <citation type="submission" date="2021-06" db="EMBL/GenBank/DDBJ databases">
        <authorList>
            <person name="Kallberg Y."/>
            <person name="Tangrot J."/>
            <person name="Rosling A."/>
        </authorList>
    </citation>
    <scope>NUCLEOTIDE SEQUENCE</scope>
    <source>
        <strain evidence="2">FL966</strain>
    </source>
</reference>
<name>A0A9N9A575_9GLOM</name>
<evidence type="ECO:0000313" key="3">
    <source>
        <dbReference type="Proteomes" id="UP000789759"/>
    </source>
</evidence>
<dbReference type="SUPFAM" id="SSF48452">
    <property type="entry name" value="TPR-like"/>
    <property type="match status" value="1"/>
</dbReference>
<evidence type="ECO:0000256" key="1">
    <source>
        <dbReference type="PROSITE-ProRule" id="PRU00339"/>
    </source>
</evidence>